<comment type="caution">
    <text evidence="1">The sequence shown here is derived from an EMBL/GenBank/DDBJ whole genome shotgun (WGS) entry which is preliminary data.</text>
</comment>
<dbReference type="GO" id="GO:0004519">
    <property type="term" value="F:endonuclease activity"/>
    <property type="evidence" value="ECO:0007669"/>
    <property type="project" value="UniProtKB-KW"/>
</dbReference>
<gene>
    <name evidence="1" type="ORF">NYP18_11260</name>
</gene>
<reference evidence="1 2" key="1">
    <citation type="submission" date="2022-08" db="EMBL/GenBank/DDBJ databases">
        <title>YIM 101645 draft genome.</title>
        <authorList>
            <person name="Chen X."/>
        </authorList>
    </citation>
    <scope>NUCLEOTIDE SEQUENCE [LARGE SCALE GENOMIC DNA]</scope>
    <source>
        <strain evidence="1 2">YIM 101645</strain>
    </source>
</reference>
<dbReference type="Pfam" id="PF10117">
    <property type="entry name" value="McrBC"/>
    <property type="match status" value="1"/>
</dbReference>
<dbReference type="InterPro" id="IPR019292">
    <property type="entry name" value="McrC"/>
</dbReference>
<dbReference type="Proteomes" id="UP001205965">
    <property type="component" value="Unassembled WGS sequence"/>
</dbReference>
<dbReference type="PANTHER" id="PTHR38733">
    <property type="entry name" value="PROTEIN MCRC"/>
    <property type="match status" value="1"/>
</dbReference>
<organism evidence="1 2">
    <name type="scientific">Corynebacterium lemuris</name>
    <dbReference type="NCBI Taxonomy" id="1859292"/>
    <lineage>
        <taxon>Bacteria</taxon>
        <taxon>Bacillati</taxon>
        <taxon>Actinomycetota</taxon>
        <taxon>Actinomycetes</taxon>
        <taxon>Mycobacteriales</taxon>
        <taxon>Corynebacteriaceae</taxon>
        <taxon>Corynebacterium</taxon>
    </lineage>
</organism>
<sequence>MTSTSLTAKPGPSEFVPIRNIWLLQIYASHLYQRGEITDTMLEDPDASLPMLATRMLCEAVQDRLRHDLSRGFTRTSGVLGRVRGRIDLLRSERDSLFAKGRVACEYNEVTVDTPANQYLRHALDAAATMLRQLSPALAGPGDSPTDLAHRCAMLSRMLVQSGVSPRVAPAAPPRSNNRLTARDSTALDTAHLVLRLQLPGGQRGTQKFRHPLHTENQLRTLFEAALLGLYRFHLSPLGWEVHGTRVLQWQVDETMRELPRMETDITLLNPSGQRIIADAKFTGITHRNYGQERLRSPHLYQLYAYLMSQHGRGPEWDEAAGVMIYASLGEDREVTMSIQGHPMKFSTVDLTGTARTIREQALAAVYFP</sequence>
<dbReference type="EMBL" id="JANWTC010000008">
    <property type="protein sequence ID" value="MCS5480234.1"/>
    <property type="molecule type" value="Genomic_DNA"/>
</dbReference>
<dbReference type="PIRSF" id="PIRSF003109">
    <property type="entry name" value="McrC"/>
    <property type="match status" value="1"/>
</dbReference>
<keyword evidence="1" id="KW-0540">Nuclease</keyword>
<keyword evidence="1" id="KW-0378">Hydrolase</keyword>
<dbReference type="RefSeq" id="WP_259428294.1">
    <property type="nucleotide sequence ID" value="NZ_JANWTC010000008.1"/>
</dbReference>
<evidence type="ECO:0000313" key="1">
    <source>
        <dbReference type="EMBL" id="MCS5480234.1"/>
    </source>
</evidence>
<evidence type="ECO:0000313" key="2">
    <source>
        <dbReference type="Proteomes" id="UP001205965"/>
    </source>
</evidence>
<protein>
    <submittedName>
        <fullName evidence="1">Restriction endonuclease</fullName>
    </submittedName>
</protein>
<keyword evidence="1" id="KW-0255">Endonuclease</keyword>
<dbReference type="PANTHER" id="PTHR38733:SF1">
    <property type="entry name" value="TYPE IV METHYL-DIRECTED RESTRICTION ENZYME ECOKMCRBC"/>
    <property type="match status" value="1"/>
</dbReference>
<dbReference type="InterPro" id="IPR014407">
    <property type="entry name" value="McrC_bac"/>
</dbReference>
<proteinExistence type="predicted"/>
<name>A0ABT2FYZ1_9CORY</name>
<accession>A0ABT2FYZ1</accession>
<keyword evidence="2" id="KW-1185">Reference proteome</keyword>